<comment type="caution">
    <text evidence="2">The sequence shown here is derived from an EMBL/GenBank/DDBJ whole genome shotgun (WGS) entry which is preliminary data.</text>
</comment>
<gene>
    <name evidence="2" type="ORF">ACFOEX_01715</name>
</gene>
<dbReference type="Gene3D" id="3.60.15.10">
    <property type="entry name" value="Ribonuclease Z/Hydroxyacylglutathione hydrolase-like"/>
    <property type="match status" value="1"/>
</dbReference>
<name>A0ABV7LBU4_9HYPH</name>
<keyword evidence="3" id="KW-1185">Reference proteome</keyword>
<dbReference type="InterPro" id="IPR036866">
    <property type="entry name" value="RibonucZ/Hydroxyglut_hydro"/>
</dbReference>
<dbReference type="PANTHER" id="PTHR46018">
    <property type="entry name" value="ZINC PHOSPHODIESTERASE ELAC PROTEIN 1"/>
    <property type="match status" value="1"/>
</dbReference>
<evidence type="ECO:0000259" key="1">
    <source>
        <dbReference type="SMART" id="SM00849"/>
    </source>
</evidence>
<dbReference type="RefSeq" id="WP_376868668.1">
    <property type="nucleotide sequence ID" value="NZ_JBHRUV010000010.1"/>
</dbReference>
<dbReference type="SMART" id="SM00849">
    <property type="entry name" value="Lactamase_B"/>
    <property type="match status" value="1"/>
</dbReference>
<feature type="domain" description="Metallo-beta-lactamase" evidence="1">
    <location>
        <begin position="18"/>
        <end position="202"/>
    </location>
</feature>
<dbReference type="SUPFAM" id="SSF56281">
    <property type="entry name" value="Metallo-hydrolase/oxidoreductase"/>
    <property type="match status" value="1"/>
</dbReference>
<proteinExistence type="predicted"/>
<protein>
    <submittedName>
        <fullName evidence="2">MBL fold metallo-hydrolase</fullName>
    </submittedName>
</protein>
<dbReference type="PANTHER" id="PTHR46018:SF7">
    <property type="entry name" value="RIBONUCLEASE Z"/>
    <property type="match status" value="1"/>
</dbReference>
<dbReference type="Proteomes" id="UP001595536">
    <property type="component" value="Unassembled WGS sequence"/>
</dbReference>
<dbReference type="InterPro" id="IPR001279">
    <property type="entry name" value="Metallo-B-lactamas"/>
</dbReference>
<evidence type="ECO:0000313" key="2">
    <source>
        <dbReference type="EMBL" id="MFC3265078.1"/>
    </source>
</evidence>
<sequence>MKLTVVGCGDAFGSGGRFNTCFLAQAGGRALALDFGATTPVALKKLGLDALDIDVVAVSHLHGDHFGGLPFLLLESQYVCQRRRPLRLVGPPGLERRLAALTDLMFAGAWRREWRFPLEITELQPDSGPLDCADFSIESIEVIHPSGAPATGLRVRAGGRLLAFSGDTEWTDALERVADGADLLILECMGRGRGRYGVAPAHLDLETIEAKRWRLRAARILLTHLGPTMLTRAAAAHARRRGYELARDGLVIEL</sequence>
<organism evidence="2 3">
    <name type="scientific">Camelimonas abortus</name>
    <dbReference type="NCBI Taxonomy" id="1017184"/>
    <lineage>
        <taxon>Bacteria</taxon>
        <taxon>Pseudomonadati</taxon>
        <taxon>Pseudomonadota</taxon>
        <taxon>Alphaproteobacteria</taxon>
        <taxon>Hyphomicrobiales</taxon>
        <taxon>Chelatococcaceae</taxon>
        <taxon>Camelimonas</taxon>
    </lineage>
</organism>
<accession>A0ABV7LBU4</accession>
<dbReference type="Pfam" id="PF23023">
    <property type="entry name" value="Anti-Pycsar_Apyc1"/>
    <property type="match status" value="1"/>
</dbReference>
<dbReference type="EMBL" id="JBHRUV010000010">
    <property type="protein sequence ID" value="MFC3265078.1"/>
    <property type="molecule type" value="Genomic_DNA"/>
</dbReference>
<dbReference type="CDD" id="cd07740">
    <property type="entry name" value="metallo-hydrolase-like_MBL-fold"/>
    <property type="match status" value="1"/>
</dbReference>
<evidence type="ECO:0000313" key="3">
    <source>
        <dbReference type="Proteomes" id="UP001595536"/>
    </source>
</evidence>
<reference evidence="3" key="1">
    <citation type="journal article" date="2019" name="Int. J. Syst. Evol. Microbiol.">
        <title>The Global Catalogue of Microorganisms (GCM) 10K type strain sequencing project: providing services to taxonomists for standard genome sequencing and annotation.</title>
        <authorList>
            <consortium name="The Broad Institute Genomics Platform"/>
            <consortium name="The Broad Institute Genome Sequencing Center for Infectious Disease"/>
            <person name="Wu L."/>
            <person name="Ma J."/>
        </authorList>
    </citation>
    <scope>NUCLEOTIDE SEQUENCE [LARGE SCALE GENOMIC DNA]</scope>
    <source>
        <strain evidence="3">CCM 7941</strain>
    </source>
</reference>